<dbReference type="EMBL" id="JSYJ01000105">
    <property type="protein sequence ID" value="KHM92753.1"/>
    <property type="molecule type" value="Genomic_DNA"/>
</dbReference>
<proteinExistence type="predicted"/>
<gene>
    <name evidence="1" type="ORF">OR61_15955</name>
</gene>
<evidence type="ECO:0000313" key="2">
    <source>
        <dbReference type="Proteomes" id="UP000030969"/>
    </source>
</evidence>
<reference evidence="1 2" key="1">
    <citation type="submission" date="2014-11" db="EMBL/GenBank/DDBJ databases">
        <title>Draft Genome Sequences of Xanthomonas vesicatoria Strains from the Balkan Peninsula.</title>
        <authorList>
            <person name="Vancheva T."/>
            <person name="Lefeuvre P."/>
            <person name="Bogatzevska N."/>
            <person name="Moncheva P."/>
            <person name="Koebnik R."/>
        </authorList>
    </citation>
    <scope>NUCLEOTIDE SEQUENCE [LARGE SCALE GENOMIC DNA]</scope>
    <source>
        <strain evidence="1 2">53M</strain>
    </source>
</reference>
<organism evidence="1 2">
    <name type="scientific">Xanthomonas vesicatoria</name>
    <dbReference type="NCBI Taxonomy" id="56460"/>
    <lineage>
        <taxon>Bacteria</taxon>
        <taxon>Pseudomonadati</taxon>
        <taxon>Pseudomonadota</taxon>
        <taxon>Gammaproteobacteria</taxon>
        <taxon>Lysobacterales</taxon>
        <taxon>Lysobacteraceae</taxon>
        <taxon>Xanthomonas</taxon>
    </lineage>
</organism>
<name>A0AAJ0IWT9_9XANT</name>
<accession>A0AAJ0IWT9</accession>
<evidence type="ECO:0000313" key="1">
    <source>
        <dbReference type="EMBL" id="KHM92753.1"/>
    </source>
</evidence>
<dbReference type="Proteomes" id="UP000030969">
    <property type="component" value="Unassembled WGS sequence"/>
</dbReference>
<comment type="caution">
    <text evidence="1">The sequence shown here is derived from an EMBL/GenBank/DDBJ whole genome shotgun (WGS) entry which is preliminary data.</text>
</comment>
<sequence>MSGAQITEIAPTHQAFEVAREYFLGWLRVFVQRDGQHHSGNSMTDGRLTQFAMRRRAGVHFLKLPI</sequence>
<dbReference type="AlphaFoldDB" id="A0AAJ0IWT9"/>
<protein>
    <submittedName>
        <fullName evidence="1">Uncharacterized protein</fullName>
    </submittedName>
</protein>